<feature type="non-terminal residue" evidence="2">
    <location>
        <position position="240"/>
    </location>
</feature>
<protein>
    <recommendedName>
        <fullName evidence="4">OTU domain-containing protein</fullName>
    </recommendedName>
</protein>
<name>A0A5J4V971_9EUKA</name>
<feature type="compositionally biased region" description="Basic and acidic residues" evidence="1">
    <location>
        <begin position="89"/>
        <end position="98"/>
    </location>
</feature>
<organism evidence="2 3">
    <name type="scientific">Streblomastix strix</name>
    <dbReference type="NCBI Taxonomy" id="222440"/>
    <lineage>
        <taxon>Eukaryota</taxon>
        <taxon>Metamonada</taxon>
        <taxon>Preaxostyla</taxon>
        <taxon>Oxymonadida</taxon>
        <taxon>Streblomastigidae</taxon>
        <taxon>Streblomastix</taxon>
    </lineage>
</organism>
<sequence length="240" mass="27553">MNDLIDESHIGQCASEKSISKSVKPAQYTTVYLCASQSGFSHLPSIDSPDEIILHFGAPYVNQPFRNEFVSSTFTNSFGGQPPKNMQNNKRDNSEVETEFDKQVEIKRQIPDKKSSIIKKEVRQRQLKRVRYDYEQQLPVIIVPIQVIDLKSRLYMRNIQVQTQNSVPDEIEVMRQEVQLIGGTVRNNRGMGNCLFFAIADQLHRLGVTAATVRRDACQYLLDHMQENIELFDETESIEN</sequence>
<feature type="compositionally biased region" description="Polar residues" evidence="1">
    <location>
        <begin position="76"/>
        <end position="88"/>
    </location>
</feature>
<dbReference type="Gene3D" id="3.90.70.80">
    <property type="match status" value="1"/>
</dbReference>
<proteinExistence type="predicted"/>
<feature type="region of interest" description="Disordered" evidence="1">
    <location>
        <begin position="76"/>
        <end position="98"/>
    </location>
</feature>
<evidence type="ECO:0008006" key="4">
    <source>
        <dbReference type="Google" id="ProtNLM"/>
    </source>
</evidence>
<dbReference type="EMBL" id="SNRW01008781">
    <property type="protein sequence ID" value="KAA6378992.1"/>
    <property type="molecule type" value="Genomic_DNA"/>
</dbReference>
<evidence type="ECO:0000313" key="3">
    <source>
        <dbReference type="Proteomes" id="UP000324800"/>
    </source>
</evidence>
<dbReference type="OrthoDB" id="415023at2759"/>
<dbReference type="AlphaFoldDB" id="A0A5J4V971"/>
<dbReference type="Proteomes" id="UP000324800">
    <property type="component" value="Unassembled WGS sequence"/>
</dbReference>
<comment type="caution">
    <text evidence="2">The sequence shown here is derived from an EMBL/GenBank/DDBJ whole genome shotgun (WGS) entry which is preliminary data.</text>
</comment>
<evidence type="ECO:0000256" key="1">
    <source>
        <dbReference type="SAM" id="MobiDB-lite"/>
    </source>
</evidence>
<gene>
    <name evidence="2" type="ORF">EZS28_025479</name>
</gene>
<accession>A0A5J4V971</accession>
<reference evidence="2 3" key="1">
    <citation type="submission" date="2019-03" db="EMBL/GenBank/DDBJ databases">
        <title>Single cell metagenomics reveals metabolic interactions within the superorganism composed of flagellate Streblomastix strix and complex community of Bacteroidetes bacteria on its surface.</title>
        <authorList>
            <person name="Treitli S.C."/>
            <person name="Kolisko M."/>
            <person name="Husnik F."/>
            <person name="Keeling P."/>
            <person name="Hampl V."/>
        </authorList>
    </citation>
    <scope>NUCLEOTIDE SEQUENCE [LARGE SCALE GENOMIC DNA]</scope>
    <source>
        <strain evidence="2">ST1C</strain>
    </source>
</reference>
<evidence type="ECO:0000313" key="2">
    <source>
        <dbReference type="EMBL" id="KAA6378992.1"/>
    </source>
</evidence>